<dbReference type="InterPro" id="IPR001107">
    <property type="entry name" value="Band_7"/>
</dbReference>
<feature type="compositionally biased region" description="Gly residues" evidence="1">
    <location>
        <begin position="172"/>
        <end position="196"/>
    </location>
</feature>
<proteinExistence type="predicted"/>
<evidence type="ECO:0000313" key="3">
    <source>
        <dbReference type="EMBL" id="PNW72552.1"/>
    </source>
</evidence>
<protein>
    <recommendedName>
        <fullName evidence="2">Band 7 domain-containing protein</fullName>
    </recommendedName>
</protein>
<evidence type="ECO:0000259" key="2">
    <source>
        <dbReference type="SMART" id="SM00244"/>
    </source>
</evidence>
<dbReference type="Proteomes" id="UP000006906">
    <property type="component" value="Chromosome 16"/>
</dbReference>
<dbReference type="SUPFAM" id="SSF117892">
    <property type="entry name" value="Band 7/SPFH domain"/>
    <property type="match status" value="1"/>
</dbReference>
<dbReference type="GeneID" id="5724393"/>
<dbReference type="Gramene" id="PNW72552">
    <property type="protein sequence ID" value="PNW72552"/>
    <property type="gene ID" value="CHLRE_16g690879v5"/>
</dbReference>
<evidence type="ECO:0000313" key="4">
    <source>
        <dbReference type="Proteomes" id="UP000006906"/>
    </source>
</evidence>
<dbReference type="InterPro" id="IPR036013">
    <property type="entry name" value="Band_7/SPFH_dom_sf"/>
</dbReference>
<dbReference type="PaxDb" id="3055-EDO99184"/>
<evidence type="ECO:0000256" key="1">
    <source>
        <dbReference type="SAM" id="MobiDB-lite"/>
    </source>
</evidence>
<dbReference type="PANTHER" id="PTHR43327">
    <property type="entry name" value="STOMATIN-LIKE PROTEIN 2, MITOCHONDRIAL"/>
    <property type="match status" value="1"/>
</dbReference>
<dbReference type="OrthoDB" id="434619at2759"/>
<dbReference type="Gene3D" id="3.30.479.30">
    <property type="entry name" value="Band 7 domain"/>
    <property type="match status" value="1"/>
</dbReference>
<dbReference type="RefSeq" id="XP_042916327.1">
    <property type="nucleotide sequence ID" value="XM_043071693.1"/>
</dbReference>
<dbReference type="ExpressionAtlas" id="A0A2K3CW89">
    <property type="expression patterns" value="baseline and differential"/>
</dbReference>
<sequence length="342" mass="36545">MSCCCCCVCPAQETVAIVENCGKFSHIAHPGFNCLLCCLGASVAGSLSLRVQQLDVKCETKTKDNVFVNLVVSVQYQVQREAVYDAYYRLTDSRQQISAYVFDEVRAAVPKMSLDDTYELKDEIAKGIKDALAKSMSEYGYLIIHVLVNDIARPQGEGGHERNQRGAADARCGGGEGGGGEGGGGQERRGGGGGQVPAGPGYRAPAPGHHQRAARFGVGLPERRRRHQLQGGAQPHAADAVLRHAQGPGCAQPRLHSIPQPRAGRRQRHRQPDSGGVHGGQRRRAAWVVGRGAVAAAQEDSVSSWATWQAAARAAASCRIRVVRGYALTYRSAVEISLVIAT</sequence>
<feature type="region of interest" description="Disordered" evidence="1">
    <location>
        <begin position="155"/>
        <end position="209"/>
    </location>
</feature>
<organism evidence="3 4">
    <name type="scientific">Chlamydomonas reinhardtii</name>
    <name type="common">Chlamydomonas smithii</name>
    <dbReference type="NCBI Taxonomy" id="3055"/>
    <lineage>
        <taxon>Eukaryota</taxon>
        <taxon>Viridiplantae</taxon>
        <taxon>Chlorophyta</taxon>
        <taxon>core chlorophytes</taxon>
        <taxon>Chlorophyceae</taxon>
        <taxon>CS clade</taxon>
        <taxon>Chlamydomonadales</taxon>
        <taxon>Chlamydomonadaceae</taxon>
        <taxon>Chlamydomonas</taxon>
    </lineage>
</organism>
<dbReference type="PANTHER" id="PTHR43327:SF10">
    <property type="entry name" value="STOMATIN-LIKE PROTEIN 2, MITOCHONDRIAL"/>
    <property type="match status" value="1"/>
</dbReference>
<feature type="domain" description="Band 7" evidence="2">
    <location>
        <begin position="5"/>
        <end position="170"/>
    </location>
</feature>
<dbReference type="KEGG" id="cre:CHLRE_16g690879v5"/>
<gene>
    <name evidence="3" type="ORF">CHLRE_16g690879v5</name>
</gene>
<reference evidence="3 4" key="1">
    <citation type="journal article" date="2007" name="Science">
        <title>The Chlamydomonas genome reveals the evolution of key animal and plant functions.</title>
        <authorList>
            <person name="Merchant S.S."/>
            <person name="Prochnik S.E."/>
            <person name="Vallon O."/>
            <person name="Harris E.H."/>
            <person name="Karpowicz S.J."/>
            <person name="Witman G.B."/>
            <person name="Terry A."/>
            <person name="Salamov A."/>
            <person name="Fritz-Laylin L.K."/>
            <person name="Marechal-Drouard L."/>
            <person name="Marshall W.F."/>
            <person name="Qu L.H."/>
            <person name="Nelson D.R."/>
            <person name="Sanderfoot A.A."/>
            <person name="Spalding M.H."/>
            <person name="Kapitonov V.V."/>
            <person name="Ren Q."/>
            <person name="Ferris P."/>
            <person name="Lindquist E."/>
            <person name="Shapiro H."/>
            <person name="Lucas S.M."/>
            <person name="Grimwood J."/>
            <person name="Schmutz J."/>
            <person name="Cardol P."/>
            <person name="Cerutti H."/>
            <person name="Chanfreau G."/>
            <person name="Chen C.L."/>
            <person name="Cognat V."/>
            <person name="Croft M.T."/>
            <person name="Dent R."/>
            <person name="Dutcher S."/>
            <person name="Fernandez E."/>
            <person name="Fukuzawa H."/>
            <person name="Gonzalez-Ballester D."/>
            <person name="Gonzalez-Halphen D."/>
            <person name="Hallmann A."/>
            <person name="Hanikenne M."/>
            <person name="Hippler M."/>
            <person name="Inwood W."/>
            <person name="Jabbari K."/>
            <person name="Kalanon M."/>
            <person name="Kuras R."/>
            <person name="Lefebvre P.A."/>
            <person name="Lemaire S.D."/>
            <person name="Lobanov A.V."/>
            <person name="Lohr M."/>
            <person name="Manuell A."/>
            <person name="Meier I."/>
            <person name="Mets L."/>
            <person name="Mittag M."/>
            <person name="Mittelmeier T."/>
            <person name="Moroney J.V."/>
            <person name="Moseley J."/>
            <person name="Napoli C."/>
            <person name="Nedelcu A.M."/>
            <person name="Niyogi K."/>
            <person name="Novoselov S.V."/>
            <person name="Paulsen I.T."/>
            <person name="Pazour G."/>
            <person name="Purton S."/>
            <person name="Ral J.P."/>
            <person name="Riano-Pachon D.M."/>
            <person name="Riekhof W."/>
            <person name="Rymarquis L."/>
            <person name="Schroda M."/>
            <person name="Stern D."/>
            <person name="Umen J."/>
            <person name="Willows R."/>
            <person name="Wilson N."/>
            <person name="Zimmer S.L."/>
            <person name="Allmer J."/>
            <person name="Balk J."/>
            <person name="Bisova K."/>
            <person name="Chen C.J."/>
            <person name="Elias M."/>
            <person name="Gendler K."/>
            <person name="Hauser C."/>
            <person name="Lamb M.R."/>
            <person name="Ledford H."/>
            <person name="Long J.C."/>
            <person name="Minagawa J."/>
            <person name="Page M.D."/>
            <person name="Pan J."/>
            <person name="Pootakham W."/>
            <person name="Roje S."/>
            <person name="Rose A."/>
            <person name="Stahlberg E."/>
            <person name="Terauchi A.M."/>
            <person name="Yang P."/>
            <person name="Ball S."/>
            <person name="Bowler C."/>
            <person name="Dieckmann C.L."/>
            <person name="Gladyshev V.N."/>
            <person name="Green P."/>
            <person name="Jorgensen R."/>
            <person name="Mayfield S."/>
            <person name="Mueller-Roeber B."/>
            <person name="Rajamani S."/>
            <person name="Sayre R.T."/>
            <person name="Brokstein P."/>
            <person name="Dubchak I."/>
            <person name="Goodstein D."/>
            <person name="Hornick L."/>
            <person name="Huang Y.W."/>
            <person name="Jhaveri J."/>
            <person name="Luo Y."/>
            <person name="Martinez D."/>
            <person name="Ngau W.C."/>
            <person name="Otillar B."/>
            <person name="Poliakov A."/>
            <person name="Porter A."/>
            <person name="Szajkowski L."/>
            <person name="Werner G."/>
            <person name="Zhou K."/>
            <person name="Grigoriev I.V."/>
            <person name="Rokhsar D.S."/>
            <person name="Grossman A.R."/>
        </authorList>
    </citation>
    <scope>NUCLEOTIDE SEQUENCE [LARGE SCALE GENOMIC DNA]</scope>
    <source>
        <strain evidence="4">CC-503</strain>
    </source>
</reference>
<dbReference type="STRING" id="3055.A0A2K3CW89"/>
<accession>A0A2K3CW89</accession>
<name>A0A2K3CW89_CHLRE</name>
<feature type="compositionally biased region" description="Low complexity" evidence="1">
    <location>
        <begin position="197"/>
        <end position="208"/>
    </location>
</feature>
<dbReference type="InterPro" id="IPR050710">
    <property type="entry name" value="Band7/mec-2_domain"/>
</dbReference>
<dbReference type="Pfam" id="PF01145">
    <property type="entry name" value="Band_7"/>
    <property type="match status" value="1"/>
</dbReference>
<dbReference type="EMBL" id="CM008977">
    <property type="protein sequence ID" value="PNW72552.1"/>
    <property type="molecule type" value="Genomic_DNA"/>
</dbReference>
<dbReference type="SMART" id="SM00244">
    <property type="entry name" value="PHB"/>
    <property type="match status" value="1"/>
</dbReference>
<keyword evidence="4" id="KW-1185">Reference proteome</keyword>
<feature type="region of interest" description="Disordered" evidence="1">
    <location>
        <begin position="247"/>
        <end position="284"/>
    </location>
</feature>
<dbReference type="InParanoid" id="A0A2K3CW89"/>
<dbReference type="AlphaFoldDB" id="A0A2K3CW89"/>